<protein>
    <submittedName>
        <fullName evidence="2">Uncharacterized protein</fullName>
    </submittedName>
</protein>
<keyword evidence="1" id="KW-0472">Membrane</keyword>
<dbReference type="InParanoid" id="A0A0D0A357"/>
<reference evidence="2 3" key="1">
    <citation type="submission" date="2014-04" db="EMBL/GenBank/DDBJ databases">
        <authorList>
            <consortium name="DOE Joint Genome Institute"/>
            <person name="Kuo A."/>
            <person name="Ruytinx J."/>
            <person name="Rineau F."/>
            <person name="Colpaert J."/>
            <person name="Kohler A."/>
            <person name="Nagy L.G."/>
            <person name="Floudas D."/>
            <person name="Copeland A."/>
            <person name="Barry K.W."/>
            <person name="Cichocki N."/>
            <person name="Veneault-Fourrey C."/>
            <person name="LaButti K."/>
            <person name="Lindquist E.A."/>
            <person name="Lipzen A."/>
            <person name="Lundell T."/>
            <person name="Morin E."/>
            <person name="Murat C."/>
            <person name="Sun H."/>
            <person name="Tunlid A."/>
            <person name="Henrissat B."/>
            <person name="Grigoriev I.V."/>
            <person name="Hibbett D.S."/>
            <person name="Martin F."/>
            <person name="Nordberg H.P."/>
            <person name="Cantor M.N."/>
            <person name="Hua S.X."/>
        </authorList>
    </citation>
    <scope>NUCLEOTIDE SEQUENCE [LARGE SCALE GENOMIC DNA]</scope>
    <source>
        <strain evidence="2 3">UH-Slu-Lm8-n1</strain>
    </source>
</reference>
<organism evidence="2 3">
    <name type="scientific">Suillus luteus UH-Slu-Lm8-n1</name>
    <dbReference type="NCBI Taxonomy" id="930992"/>
    <lineage>
        <taxon>Eukaryota</taxon>
        <taxon>Fungi</taxon>
        <taxon>Dikarya</taxon>
        <taxon>Basidiomycota</taxon>
        <taxon>Agaricomycotina</taxon>
        <taxon>Agaricomycetes</taxon>
        <taxon>Agaricomycetidae</taxon>
        <taxon>Boletales</taxon>
        <taxon>Suillineae</taxon>
        <taxon>Suillaceae</taxon>
        <taxon>Suillus</taxon>
    </lineage>
</organism>
<evidence type="ECO:0000313" key="3">
    <source>
        <dbReference type="Proteomes" id="UP000054485"/>
    </source>
</evidence>
<sequence length="90" mass="10574">MEMAAVNLRTYHEMEAAPRDDSSFSDISFRHFVHTFRFLLYSIRSFHTLDQSTSRVLALRSVFFVYDRNFLGSYLNLVVFLSLVIPPLFC</sequence>
<keyword evidence="1" id="KW-0812">Transmembrane</keyword>
<keyword evidence="1" id="KW-1133">Transmembrane helix</keyword>
<dbReference type="Proteomes" id="UP000054485">
    <property type="component" value="Unassembled WGS sequence"/>
</dbReference>
<keyword evidence="3" id="KW-1185">Reference proteome</keyword>
<gene>
    <name evidence="2" type="ORF">CY34DRAFT_539170</name>
</gene>
<dbReference type="HOGENOM" id="CLU_2442349_0_0_1"/>
<reference evidence="3" key="2">
    <citation type="submission" date="2015-01" db="EMBL/GenBank/DDBJ databases">
        <title>Evolutionary Origins and Diversification of the Mycorrhizal Mutualists.</title>
        <authorList>
            <consortium name="DOE Joint Genome Institute"/>
            <consortium name="Mycorrhizal Genomics Consortium"/>
            <person name="Kohler A."/>
            <person name="Kuo A."/>
            <person name="Nagy L.G."/>
            <person name="Floudas D."/>
            <person name="Copeland A."/>
            <person name="Barry K.W."/>
            <person name="Cichocki N."/>
            <person name="Veneault-Fourrey C."/>
            <person name="LaButti K."/>
            <person name="Lindquist E.A."/>
            <person name="Lipzen A."/>
            <person name="Lundell T."/>
            <person name="Morin E."/>
            <person name="Murat C."/>
            <person name="Riley R."/>
            <person name="Ohm R."/>
            <person name="Sun H."/>
            <person name="Tunlid A."/>
            <person name="Henrissat B."/>
            <person name="Grigoriev I.V."/>
            <person name="Hibbett D.S."/>
            <person name="Martin F."/>
        </authorList>
    </citation>
    <scope>NUCLEOTIDE SEQUENCE [LARGE SCALE GENOMIC DNA]</scope>
    <source>
        <strain evidence="3">UH-Slu-Lm8-n1</strain>
    </source>
</reference>
<evidence type="ECO:0000256" key="1">
    <source>
        <dbReference type="SAM" id="Phobius"/>
    </source>
</evidence>
<accession>A0A0D0A357</accession>
<dbReference type="EMBL" id="KN835557">
    <property type="protein sequence ID" value="KIK36131.1"/>
    <property type="molecule type" value="Genomic_DNA"/>
</dbReference>
<feature type="transmembrane region" description="Helical" evidence="1">
    <location>
        <begin position="70"/>
        <end position="89"/>
    </location>
</feature>
<name>A0A0D0A357_9AGAM</name>
<dbReference type="AlphaFoldDB" id="A0A0D0A357"/>
<proteinExistence type="predicted"/>
<evidence type="ECO:0000313" key="2">
    <source>
        <dbReference type="EMBL" id="KIK36131.1"/>
    </source>
</evidence>